<sequence>MYHQCRRLSQGMPPCRPLRPHSYEVTFLAPPTTLIRDLSACQWGLSYCTDASQTLPLDLHPPCVSPAILKFTALPSARAAGPTAVSDEATSSNLSRNTTIRSAPRPRQLCRRPWVPLPFCSRVRGALLPAVPLQTRLLEKRSGVSYATGSHVPLKRQ</sequence>
<evidence type="ECO:0000313" key="2">
    <source>
        <dbReference type="Proteomes" id="UP001066276"/>
    </source>
</evidence>
<proteinExistence type="predicted"/>
<dbReference type="AlphaFoldDB" id="A0AAV7UEL0"/>
<name>A0AAV7UEL0_PLEWA</name>
<keyword evidence="2" id="KW-1185">Reference proteome</keyword>
<evidence type="ECO:0000313" key="1">
    <source>
        <dbReference type="EMBL" id="KAJ1186122.1"/>
    </source>
</evidence>
<dbReference type="EMBL" id="JANPWB010000005">
    <property type="protein sequence ID" value="KAJ1186122.1"/>
    <property type="molecule type" value="Genomic_DNA"/>
</dbReference>
<protein>
    <submittedName>
        <fullName evidence="1">Uncharacterized protein</fullName>
    </submittedName>
</protein>
<reference evidence="1" key="1">
    <citation type="journal article" date="2022" name="bioRxiv">
        <title>Sequencing and chromosome-scale assembly of the giantPleurodeles waltlgenome.</title>
        <authorList>
            <person name="Brown T."/>
            <person name="Elewa A."/>
            <person name="Iarovenko S."/>
            <person name="Subramanian E."/>
            <person name="Araus A.J."/>
            <person name="Petzold A."/>
            <person name="Susuki M."/>
            <person name="Suzuki K.-i.T."/>
            <person name="Hayashi T."/>
            <person name="Toyoda A."/>
            <person name="Oliveira C."/>
            <person name="Osipova E."/>
            <person name="Leigh N.D."/>
            <person name="Simon A."/>
            <person name="Yun M.H."/>
        </authorList>
    </citation>
    <scope>NUCLEOTIDE SEQUENCE</scope>
    <source>
        <strain evidence="1">20211129_DDA</strain>
        <tissue evidence="1">Liver</tissue>
    </source>
</reference>
<comment type="caution">
    <text evidence="1">The sequence shown here is derived from an EMBL/GenBank/DDBJ whole genome shotgun (WGS) entry which is preliminary data.</text>
</comment>
<dbReference type="Proteomes" id="UP001066276">
    <property type="component" value="Chromosome 3_1"/>
</dbReference>
<accession>A0AAV7UEL0</accession>
<organism evidence="1 2">
    <name type="scientific">Pleurodeles waltl</name>
    <name type="common">Iberian ribbed newt</name>
    <dbReference type="NCBI Taxonomy" id="8319"/>
    <lineage>
        <taxon>Eukaryota</taxon>
        <taxon>Metazoa</taxon>
        <taxon>Chordata</taxon>
        <taxon>Craniata</taxon>
        <taxon>Vertebrata</taxon>
        <taxon>Euteleostomi</taxon>
        <taxon>Amphibia</taxon>
        <taxon>Batrachia</taxon>
        <taxon>Caudata</taxon>
        <taxon>Salamandroidea</taxon>
        <taxon>Salamandridae</taxon>
        <taxon>Pleurodelinae</taxon>
        <taxon>Pleurodeles</taxon>
    </lineage>
</organism>
<gene>
    <name evidence="1" type="ORF">NDU88_002905</name>
</gene>